<dbReference type="AlphaFoldDB" id="K5VTF6"/>
<dbReference type="EMBL" id="JH971394">
    <property type="protein sequence ID" value="EKM77744.1"/>
    <property type="molecule type" value="Genomic_DNA"/>
</dbReference>
<name>K5VTF6_AGABU</name>
<evidence type="ECO:0000313" key="2">
    <source>
        <dbReference type="Proteomes" id="UP000008493"/>
    </source>
</evidence>
<organism evidence="1 2">
    <name type="scientific">Agaricus bisporus var. burnettii (strain JB137-S8 / ATCC MYA-4627 / FGSC 10392)</name>
    <name type="common">White button mushroom</name>
    <dbReference type="NCBI Taxonomy" id="597362"/>
    <lineage>
        <taxon>Eukaryota</taxon>
        <taxon>Fungi</taxon>
        <taxon>Dikarya</taxon>
        <taxon>Basidiomycota</taxon>
        <taxon>Agaricomycotina</taxon>
        <taxon>Agaricomycetes</taxon>
        <taxon>Agaricomycetidae</taxon>
        <taxon>Agaricales</taxon>
        <taxon>Agaricineae</taxon>
        <taxon>Agaricaceae</taxon>
        <taxon>Agaricus</taxon>
    </lineage>
</organism>
<proteinExistence type="predicted"/>
<dbReference type="RefSeq" id="XP_007331524.1">
    <property type="nucleotide sequence ID" value="XM_007331462.1"/>
</dbReference>
<dbReference type="KEGG" id="abp:AGABI1DRAFT76722"/>
<dbReference type="OrthoDB" id="112749at2759"/>
<reference evidence="2" key="1">
    <citation type="journal article" date="2012" name="Proc. Natl. Acad. Sci. U.S.A.">
        <title>Genome sequence of the button mushroom Agaricus bisporus reveals mechanisms governing adaptation to a humic-rich ecological niche.</title>
        <authorList>
            <person name="Morin E."/>
            <person name="Kohler A."/>
            <person name="Baker A.R."/>
            <person name="Foulongne-Oriol M."/>
            <person name="Lombard V."/>
            <person name="Nagy L.G."/>
            <person name="Ohm R.A."/>
            <person name="Patyshakuliyeva A."/>
            <person name="Brun A."/>
            <person name="Aerts A.L."/>
            <person name="Bailey A.M."/>
            <person name="Billette C."/>
            <person name="Coutinho P.M."/>
            <person name="Deakin G."/>
            <person name="Doddapaneni H."/>
            <person name="Floudas D."/>
            <person name="Grimwood J."/>
            <person name="Hilden K."/>
            <person name="Kuees U."/>
            <person name="LaButti K.M."/>
            <person name="Lapidus A."/>
            <person name="Lindquist E.A."/>
            <person name="Lucas S.M."/>
            <person name="Murat C."/>
            <person name="Riley R.W."/>
            <person name="Salamov A.A."/>
            <person name="Schmutz J."/>
            <person name="Subramanian V."/>
            <person name="Woesten H.A.B."/>
            <person name="Xu J."/>
            <person name="Eastwood D.C."/>
            <person name="Foster G.D."/>
            <person name="Sonnenberg A.S."/>
            <person name="Cullen D."/>
            <person name="de Vries R.P."/>
            <person name="Lundell T."/>
            <person name="Hibbett D.S."/>
            <person name="Henrissat B."/>
            <person name="Burton K.S."/>
            <person name="Kerrigan R.W."/>
            <person name="Challen M.P."/>
            <person name="Grigoriev I.V."/>
            <person name="Martin F."/>
        </authorList>
    </citation>
    <scope>NUCLEOTIDE SEQUENCE [LARGE SCALE GENOMIC DNA]</scope>
    <source>
        <strain evidence="2">JB137-S8 / ATCC MYA-4627 / FGSC 10392</strain>
    </source>
</reference>
<dbReference type="GeneID" id="18831358"/>
<protein>
    <submittedName>
        <fullName evidence="1">Uncharacterized protein</fullName>
    </submittedName>
</protein>
<evidence type="ECO:0000313" key="1">
    <source>
        <dbReference type="EMBL" id="EKM77744.1"/>
    </source>
</evidence>
<dbReference type="PANTHER" id="PTHR34204:SF2">
    <property type="entry name" value="RNA-BINDING ASCH DOMAIN PROTEIN"/>
    <property type="match status" value="1"/>
</dbReference>
<gene>
    <name evidence="1" type="ORF">AGABI1DRAFT_76722</name>
</gene>
<sequence length="243" mass="27203">MTLILPLSDPCCFNMQELASATEHRANVSRILLSRSGTDHLSTADLELKASPLFVHLSHGLALTTGSALGSIPPTIDQCLSTYQISNTVGLTVGARAWTKHAHRSQELHPSDVSKTSAGQLGWWGRAQGSKSQLNEQSLILFWKIVNAVTWRNLHWLPHQVLVYEIRVKEGYGMRWSQDRSSLKEGEDVNERGEDERPWVFRGFVEPMIENGHEVGWRHRLTFPSASSSTSNTVEFAHPSHQT</sequence>
<accession>K5VTF6</accession>
<keyword evidence="2" id="KW-1185">Reference proteome</keyword>
<dbReference type="OMA" id="WTKHAHR"/>
<dbReference type="InParanoid" id="K5VTF6"/>
<dbReference type="PANTHER" id="PTHR34204">
    <property type="entry name" value="RNA-BINDING ASCH DOMAIN PROTEIN"/>
    <property type="match status" value="1"/>
</dbReference>
<dbReference type="Proteomes" id="UP000008493">
    <property type="component" value="Unassembled WGS sequence"/>
</dbReference>
<dbReference type="HOGENOM" id="CLU_110812_0_0_1"/>
<dbReference type="eggNOG" id="ENOG502QW79">
    <property type="taxonomic scope" value="Eukaryota"/>
</dbReference>